<evidence type="ECO:0000313" key="19">
    <source>
        <dbReference type="Proteomes" id="UP001285352"/>
    </source>
</evidence>
<evidence type="ECO:0000259" key="16">
    <source>
        <dbReference type="Pfam" id="PF01326"/>
    </source>
</evidence>
<dbReference type="InterPro" id="IPR006319">
    <property type="entry name" value="PEP_synth"/>
</dbReference>
<keyword evidence="10" id="KW-0418">Kinase</keyword>
<dbReference type="InterPro" id="IPR036637">
    <property type="entry name" value="Phosphohistidine_dom_sf"/>
</dbReference>
<dbReference type="EC" id="2.7.9.2" evidence="5"/>
<evidence type="ECO:0000259" key="17">
    <source>
        <dbReference type="Pfam" id="PF02896"/>
    </source>
</evidence>
<dbReference type="PROSITE" id="PS00370">
    <property type="entry name" value="PEP_ENZYMES_PHOS_SITE"/>
    <property type="match status" value="1"/>
</dbReference>
<dbReference type="GO" id="GO:0008986">
    <property type="term" value="F:pyruvate, water dikinase activity"/>
    <property type="evidence" value="ECO:0007669"/>
    <property type="project" value="UniProtKB-EC"/>
</dbReference>
<proteinExistence type="inferred from homology"/>
<organism evidence="18 19">
    <name type="scientific">Lentzea sokolovensis</name>
    <dbReference type="NCBI Taxonomy" id="3095429"/>
    <lineage>
        <taxon>Bacteria</taxon>
        <taxon>Bacillati</taxon>
        <taxon>Actinomycetota</taxon>
        <taxon>Actinomycetes</taxon>
        <taxon>Pseudonocardiales</taxon>
        <taxon>Pseudonocardiaceae</taxon>
        <taxon>Lentzea</taxon>
    </lineage>
</organism>
<dbReference type="Gene3D" id="3.30.1490.20">
    <property type="entry name" value="ATP-grasp fold, A domain"/>
    <property type="match status" value="1"/>
</dbReference>
<dbReference type="Gene3D" id="3.20.20.60">
    <property type="entry name" value="Phosphoenolpyruvate-binding domains"/>
    <property type="match status" value="1"/>
</dbReference>
<protein>
    <recommendedName>
        <fullName evidence="6">Phosphoenolpyruvate synthase</fullName>
        <ecNumber evidence="5">2.7.9.2</ecNumber>
    </recommendedName>
    <alternativeName>
        <fullName evidence="13">Pyruvate, water dikinase</fullName>
    </alternativeName>
</protein>
<evidence type="ECO:0000256" key="2">
    <source>
        <dbReference type="ARBA" id="ARBA00002988"/>
    </source>
</evidence>
<evidence type="ECO:0000259" key="15">
    <source>
        <dbReference type="Pfam" id="PF00391"/>
    </source>
</evidence>
<dbReference type="Gene3D" id="3.30.470.20">
    <property type="entry name" value="ATP-grasp fold, B domain"/>
    <property type="match status" value="1"/>
</dbReference>
<sequence length="748" mass="80244">MTTYIRDFSTLGKNDTDVAGGKGANLGELTQAGLPVPPGFVVTAEAFLTSMSQVRDDLATELAIALDRSATPQALEESAERMRELVRKAGVSDEVRHAVLQAYRGLGQDESVAVRSSATSEDTAGSSFAGMNSTFTNTRGAHGVLDRLLDCWVSLFGTRSIAYRAEQGITGEPAIAVVVQRMVNSERSGVMFTADPSTGDRDKLVVEASFGLGEVVVSGSVEPDTYVLRRNGDAVSLVDTRVGRKTHKIVRGADGADERIELTTEQSHAQVLTESEAIAIGQLGVRVQRHYGEPQDTEWAIAGGKTWLVQSRPITTLPAQETPSSGPLVSGLGASPGISSGRVRVLRSPDEGGRLRDGEVLVAEMTNPDWVPTMRRASAVVTDGGGITCHAAIVARELRVPCVVGTGSATTVLKEGQQVTVDGSAGEVRAGAAAITTAQRIVAPAAPSTEALGTRVYVNLALPEHAAEVAAMPVDGVGLLRAEFMLTEALGAEHPRRFLAQHGTEDFLNAMASALLQITHAFAPRPVVYRTMDFRTNEFRELKGGDEFEKHEHNPMIGYRGCYRYVDDPMLFGLELEALARVREQTPNLHLMIPFVRTKWELEACLEQIDRSPLGRHRGLHRWVMAEVPSVAYWIPEYARSGIDGVSIGSNDLTQLMLGVDRDSELCADLFDESDPAVLDMIGRIVGAARDAGITSSLCGQAPSNKPEFAEKLVEFGITSISVNPDAVPAARAAIGSAERRLLLRHAH</sequence>
<keyword evidence="11" id="KW-0067">ATP-binding</keyword>
<dbReference type="InterPro" id="IPR008279">
    <property type="entry name" value="PEP-util_enz_mobile_dom"/>
</dbReference>
<evidence type="ECO:0000313" key="18">
    <source>
        <dbReference type="EMBL" id="MDX8141549.1"/>
    </source>
</evidence>
<feature type="domain" description="PEP-utilising enzyme C-terminal" evidence="17">
    <location>
        <begin position="445"/>
        <end position="738"/>
    </location>
</feature>
<keyword evidence="19" id="KW-1185">Reference proteome</keyword>
<dbReference type="SUPFAM" id="SSF52009">
    <property type="entry name" value="Phosphohistidine domain"/>
    <property type="match status" value="1"/>
</dbReference>
<comment type="cofactor">
    <cofactor evidence="1">
        <name>Mg(2+)</name>
        <dbReference type="ChEBI" id="CHEBI:18420"/>
    </cofactor>
</comment>
<dbReference type="Pfam" id="PF01326">
    <property type="entry name" value="PPDK_N"/>
    <property type="match status" value="1"/>
</dbReference>
<evidence type="ECO:0000256" key="11">
    <source>
        <dbReference type="ARBA" id="ARBA00022840"/>
    </source>
</evidence>
<evidence type="ECO:0000256" key="13">
    <source>
        <dbReference type="ARBA" id="ARBA00033470"/>
    </source>
</evidence>
<comment type="function">
    <text evidence="2">Catalyzes the phosphorylation of pyruvate to phosphoenolpyruvate.</text>
</comment>
<dbReference type="PANTHER" id="PTHR43030">
    <property type="entry name" value="PHOSPHOENOLPYRUVATE SYNTHASE"/>
    <property type="match status" value="1"/>
</dbReference>
<dbReference type="RefSeq" id="WP_319973875.1">
    <property type="nucleotide sequence ID" value="NZ_JAXAVU010000003.1"/>
</dbReference>
<comment type="caution">
    <text evidence="18">The sequence shown here is derived from an EMBL/GenBank/DDBJ whole genome shotgun (WGS) entry which is preliminary data.</text>
</comment>
<evidence type="ECO:0000256" key="8">
    <source>
        <dbReference type="ARBA" id="ARBA00022723"/>
    </source>
</evidence>
<reference evidence="18 19" key="2">
    <citation type="submission" date="2023-11" db="EMBL/GenBank/DDBJ databases">
        <authorList>
            <person name="Lara A.C."/>
            <person name="Chronakova A."/>
        </authorList>
    </citation>
    <scope>NUCLEOTIDE SEQUENCE [LARGE SCALE GENOMIC DNA]</scope>
    <source>
        <strain evidence="18 19">BCCO 10_0061</strain>
    </source>
</reference>
<reference evidence="18 19" key="1">
    <citation type="submission" date="2023-11" db="EMBL/GenBank/DDBJ databases">
        <title>Lentzea sokolovensis, sp. nov., Lentzea kristufkii, sp. nov., and Lentzea miocenensis, sp. nov., rare actinobacteria from Sokolov Coal Basin, Miocene lacustrine sediment, Czech Republic.</title>
        <authorList>
            <person name="Lara A."/>
            <person name="Kotroba L."/>
            <person name="Nouioui I."/>
            <person name="Neumann-Schaal M."/>
            <person name="Mast Y."/>
            <person name="Chronakova A."/>
        </authorList>
    </citation>
    <scope>NUCLEOTIDE SEQUENCE [LARGE SCALE GENOMIC DNA]</scope>
    <source>
        <strain evidence="18 19">BCCO 10_0061</strain>
    </source>
</reference>
<feature type="domain" description="Pyruvate phosphate dikinase AMP/ATP-binding" evidence="16">
    <location>
        <begin position="17"/>
        <end position="321"/>
    </location>
</feature>
<gene>
    <name evidence="18" type="primary">ppsA</name>
    <name evidence="18" type="ORF">SK854_05455</name>
</gene>
<evidence type="ECO:0000256" key="14">
    <source>
        <dbReference type="ARBA" id="ARBA00047700"/>
    </source>
</evidence>
<comment type="catalytic activity">
    <reaction evidence="14">
        <text>pyruvate + ATP + H2O = phosphoenolpyruvate + AMP + phosphate + 2 H(+)</text>
        <dbReference type="Rhea" id="RHEA:11364"/>
        <dbReference type="ChEBI" id="CHEBI:15361"/>
        <dbReference type="ChEBI" id="CHEBI:15377"/>
        <dbReference type="ChEBI" id="CHEBI:15378"/>
        <dbReference type="ChEBI" id="CHEBI:30616"/>
        <dbReference type="ChEBI" id="CHEBI:43474"/>
        <dbReference type="ChEBI" id="CHEBI:58702"/>
        <dbReference type="ChEBI" id="CHEBI:456215"/>
        <dbReference type="EC" id="2.7.9.2"/>
    </reaction>
</comment>
<comment type="pathway">
    <text evidence="3">Carbohydrate biosynthesis; gluconeogenesis.</text>
</comment>
<comment type="similarity">
    <text evidence="4">Belongs to the PEP-utilizing enzyme family.</text>
</comment>
<keyword evidence="7 18" id="KW-0808">Transferase</keyword>
<dbReference type="PANTHER" id="PTHR43030:SF1">
    <property type="entry name" value="PHOSPHOENOLPYRUVATE SYNTHASE"/>
    <property type="match status" value="1"/>
</dbReference>
<dbReference type="NCBIfam" id="NF005057">
    <property type="entry name" value="PRK06464.1"/>
    <property type="match status" value="1"/>
</dbReference>
<dbReference type="EMBL" id="JAXAVU010000003">
    <property type="protein sequence ID" value="MDX8141549.1"/>
    <property type="molecule type" value="Genomic_DNA"/>
</dbReference>
<dbReference type="InterPro" id="IPR015813">
    <property type="entry name" value="Pyrv/PenolPyrv_kinase-like_dom"/>
</dbReference>
<dbReference type="Pfam" id="PF00391">
    <property type="entry name" value="PEP-utilizers"/>
    <property type="match status" value="1"/>
</dbReference>
<dbReference type="InterPro" id="IPR002192">
    <property type="entry name" value="PPDK_AMP/ATP-bd"/>
</dbReference>
<dbReference type="SUPFAM" id="SSF56059">
    <property type="entry name" value="Glutathione synthetase ATP-binding domain-like"/>
    <property type="match status" value="1"/>
</dbReference>
<evidence type="ECO:0000256" key="10">
    <source>
        <dbReference type="ARBA" id="ARBA00022777"/>
    </source>
</evidence>
<evidence type="ECO:0000256" key="1">
    <source>
        <dbReference type="ARBA" id="ARBA00001946"/>
    </source>
</evidence>
<evidence type="ECO:0000256" key="3">
    <source>
        <dbReference type="ARBA" id="ARBA00004742"/>
    </source>
</evidence>
<accession>A0ABU4UQ49</accession>
<dbReference type="InterPro" id="IPR013815">
    <property type="entry name" value="ATP_grasp_subdomain_1"/>
</dbReference>
<dbReference type="SUPFAM" id="SSF51621">
    <property type="entry name" value="Phosphoenolpyruvate/pyruvate domain"/>
    <property type="match status" value="1"/>
</dbReference>
<name>A0ABU4UQ49_9PSEU</name>
<evidence type="ECO:0000256" key="7">
    <source>
        <dbReference type="ARBA" id="ARBA00022679"/>
    </source>
</evidence>
<evidence type="ECO:0000256" key="12">
    <source>
        <dbReference type="ARBA" id="ARBA00022842"/>
    </source>
</evidence>
<evidence type="ECO:0000256" key="4">
    <source>
        <dbReference type="ARBA" id="ARBA00007837"/>
    </source>
</evidence>
<dbReference type="Proteomes" id="UP001285352">
    <property type="component" value="Unassembled WGS sequence"/>
</dbReference>
<keyword evidence="12" id="KW-0460">Magnesium</keyword>
<dbReference type="InterPro" id="IPR000121">
    <property type="entry name" value="PEP_util_C"/>
</dbReference>
<evidence type="ECO:0000256" key="5">
    <source>
        <dbReference type="ARBA" id="ARBA00011996"/>
    </source>
</evidence>
<dbReference type="InterPro" id="IPR040442">
    <property type="entry name" value="Pyrv_kinase-like_dom_sf"/>
</dbReference>
<keyword evidence="9" id="KW-0547">Nucleotide-binding</keyword>
<dbReference type="Pfam" id="PF02896">
    <property type="entry name" value="PEP-utilizers_C"/>
    <property type="match status" value="1"/>
</dbReference>
<dbReference type="Gene3D" id="3.50.30.10">
    <property type="entry name" value="Phosphohistidine domain"/>
    <property type="match status" value="1"/>
</dbReference>
<dbReference type="NCBIfam" id="TIGR01418">
    <property type="entry name" value="PEP_synth"/>
    <property type="match status" value="1"/>
</dbReference>
<dbReference type="PIRSF" id="PIRSF000854">
    <property type="entry name" value="PEP_synthase"/>
    <property type="match status" value="1"/>
</dbReference>
<evidence type="ECO:0000256" key="9">
    <source>
        <dbReference type="ARBA" id="ARBA00022741"/>
    </source>
</evidence>
<dbReference type="InterPro" id="IPR018274">
    <property type="entry name" value="PEP_util_AS"/>
</dbReference>
<feature type="domain" description="PEP-utilising enzyme mobile" evidence="15">
    <location>
        <begin position="356"/>
        <end position="426"/>
    </location>
</feature>
<keyword evidence="8" id="KW-0479">Metal-binding</keyword>
<evidence type="ECO:0000256" key="6">
    <source>
        <dbReference type="ARBA" id="ARBA00021623"/>
    </source>
</evidence>